<dbReference type="RefSeq" id="WP_047232237.1">
    <property type="nucleotide sequence ID" value="NZ_JNBQ01000005.1"/>
</dbReference>
<dbReference type="InterPro" id="IPR016032">
    <property type="entry name" value="Sig_transdc_resp-reg_C-effctor"/>
</dbReference>
<protein>
    <recommendedName>
        <fullName evidence="4">HTH luxR-type domain-containing protein</fullName>
    </recommendedName>
</protein>
<dbReference type="Proteomes" id="UP000035265">
    <property type="component" value="Unassembled WGS sequence"/>
</dbReference>
<evidence type="ECO:0000256" key="1">
    <source>
        <dbReference type="ARBA" id="ARBA00023015"/>
    </source>
</evidence>
<comment type="caution">
    <text evidence="5">The sequence shown here is derived from an EMBL/GenBank/DDBJ whole genome shotgun (WGS) entry which is preliminary data.</text>
</comment>
<accession>A0A0H2L4U9</accession>
<evidence type="ECO:0000256" key="2">
    <source>
        <dbReference type="ARBA" id="ARBA00023125"/>
    </source>
</evidence>
<dbReference type="SUPFAM" id="SSF46894">
    <property type="entry name" value="C-terminal effector domain of the bipartite response regulators"/>
    <property type="match status" value="1"/>
</dbReference>
<dbReference type="InterPro" id="IPR000792">
    <property type="entry name" value="Tscrpt_reg_LuxR_C"/>
</dbReference>
<proteinExistence type="predicted"/>
<keyword evidence="3" id="KW-0804">Transcription</keyword>
<gene>
    <name evidence="5" type="ORF">FB00_07355</name>
</gene>
<evidence type="ECO:0000313" key="6">
    <source>
        <dbReference type="Proteomes" id="UP000035265"/>
    </source>
</evidence>
<dbReference type="AlphaFoldDB" id="A0A0H2L4U9"/>
<dbReference type="GO" id="GO:0003677">
    <property type="term" value="F:DNA binding"/>
    <property type="evidence" value="ECO:0007669"/>
    <property type="project" value="UniProtKB-KW"/>
</dbReference>
<dbReference type="EMBL" id="JNBQ01000005">
    <property type="protein sequence ID" value="KLN35237.1"/>
    <property type="molecule type" value="Genomic_DNA"/>
</dbReference>
<organism evidence="5 6">
    <name type="scientific">Cellulosimicrobium funkei</name>
    <dbReference type="NCBI Taxonomy" id="264251"/>
    <lineage>
        <taxon>Bacteria</taxon>
        <taxon>Bacillati</taxon>
        <taxon>Actinomycetota</taxon>
        <taxon>Actinomycetes</taxon>
        <taxon>Micrococcales</taxon>
        <taxon>Promicromonosporaceae</taxon>
        <taxon>Cellulosimicrobium</taxon>
    </lineage>
</organism>
<dbReference type="InterPro" id="IPR036388">
    <property type="entry name" value="WH-like_DNA-bd_sf"/>
</dbReference>
<dbReference type="GO" id="GO:0006355">
    <property type="term" value="P:regulation of DNA-templated transcription"/>
    <property type="evidence" value="ECO:0007669"/>
    <property type="project" value="InterPro"/>
</dbReference>
<name>A0A0H2L4U9_9MICO</name>
<evidence type="ECO:0000259" key="4">
    <source>
        <dbReference type="PROSITE" id="PS50043"/>
    </source>
</evidence>
<keyword evidence="1" id="KW-0805">Transcription regulation</keyword>
<feature type="domain" description="HTH luxR-type" evidence="4">
    <location>
        <begin position="963"/>
        <end position="1028"/>
    </location>
</feature>
<dbReference type="Pfam" id="PF00196">
    <property type="entry name" value="GerE"/>
    <property type="match status" value="1"/>
</dbReference>
<dbReference type="PATRIC" id="fig|264251.5.peg.1497"/>
<dbReference type="PROSITE" id="PS50043">
    <property type="entry name" value="HTH_LUXR_2"/>
    <property type="match status" value="1"/>
</dbReference>
<dbReference type="SMART" id="SM00421">
    <property type="entry name" value="HTH_LUXR"/>
    <property type="match status" value="1"/>
</dbReference>
<dbReference type="CDD" id="cd06170">
    <property type="entry name" value="LuxR_C_like"/>
    <property type="match status" value="1"/>
</dbReference>
<evidence type="ECO:0000313" key="5">
    <source>
        <dbReference type="EMBL" id="KLN35237.1"/>
    </source>
</evidence>
<sequence>MSELHDYLVPEPHRRADARSARRLERLSSRAQEVDRALAAVSEGKGGLVWTAEHGMGASATLELVCEAVASHTFAHPTLTLRCRPPAGAPAPGSAVVSLVSQVSQLAGGVVPERLTRVLEPVDPGFGYLPEVAAVALAELLVESFDGATVVLVADDLHLQDELSRSVLASLVAQRHAPVVLLGTATAGALDPSSGPFELRTVPPLAPADALHLLLVERRLAVAPHVAARLAGLLGGNAAALTQTAALLTPEQLSGGSILPDPLPAVPAVRSLFADRLAALSEGERHALLVAAVAVVDRTELLLSATGLAMEGVLDGPLAEHLALVGGRFAFVDPRMRSLVHADARLAERTAAHVALAEAHRRAGEEDVAVWHSALATLVGDPALVPGLLRIARRHLDRGDVVWAHEVAREAASQAATEHRAEAFAIAGVAALRSGHVQDAADWLRKASRSGDDALRARTLGPLVAALTLAEGQVPDDVLSPYLRGGQPDDLAPDAVAGVVSGVLNAARLHAERGDGVSTSQLLDTATFLASWCDDDETAAGLALARSWAAVFGVGERAAVPDVELGPDHEASVQVGRALALAADDRLEDAAQTLASVVASLAPVRDGGRWFDGPDTALTPLAEAHVRLAQTLVHIWRGTLTRAADELAEAAFRLPLGLPFAGLGVAAARRLDMMTRGVVGPVATALEETCASPTSRPVRLGLLVDRAMGAAFAHHVTQAATLLELAAERERPDSARMLPLPGLDDVEAWVVAGRHDAAQRALARRKVDAKELPPSLRSATLVRADVSLAAPEDLTVPLERATRVNRTTASPYEHARTDLCAARALVRAGELQRAHGLFLSAIELFDDAGADAWTTIARDEHADVVRLLGGPVTDDATSGAPASAGPLGAAPATGLGTALGGAPSGSWAAAARAAGLHAPLPGVLGGSRPGADPAVAARPTPPDACRLAVRESDVSDEALAELRGRWSDELTERELDVALLVVQGASNREAADQLYLSVRTVEVHLGRVFRKLGVRSRVELTVLAHRVGR</sequence>
<keyword evidence="2" id="KW-0238">DNA-binding</keyword>
<reference evidence="5 6" key="1">
    <citation type="submission" date="2014-05" db="EMBL/GenBank/DDBJ databases">
        <title>Cellulosimicrobium funkei U11 genome.</title>
        <authorList>
            <person name="Hu C."/>
            <person name="Gong Y."/>
            <person name="Wan W."/>
            <person name="Jiang M."/>
        </authorList>
    </citation>
    <scope>NUCLEOTIDE SEQUENCE [LARGE SCALE GENOMIC DNA]</scope>
    <source>
        <strain evidence="5 6">U11</strain>
    </source>
</reference>
<dbReference type="STRING" id="264251.FB00_07355"/>
<dbReference type="PANTHER" id="PTHR44688:SF16">
    <property type="entry name" value="DNA-BINDING TRANSCRIPTIONAL ACTIVATOR DEVR_DOSR"/>
    <property type="match status" value="1"/>
</dbReference>
<dbReference type="PRINTS" id="PR00038">
    <property type="entry name" value="HTHLUXR"/>
</dbReference>
<dbReference type="PANTHER" id="PTHR44688">
    <property type="entry name" value="DNA-BINDING TRANSCRIPTIONAL ACTIVATOR DEVR_DOSR"/>
    <property type="match status" value="1"/>
</dbReference>
<evidence type="ECO:0000256" key="3">
    <source>
        <dbReference type="ARBA" id="ARBA00023163"/>
    </source>
</evidence>
<keyword evidence="6" id="KW-1185">Reference proteome</keyword>
<dbReference type="Gene3D" id="1.10.10.10">
    <property type="entry name" value="Winged helix-like DNA-binding domain superfamily/Winged helix DNA-binding domain"/>
    <property type="match status" value="1"/>
</dbReference>